<keyword evidence="2" id="KW-1185">Reference proteome</keyword>
<dbReference type="EMBL" id="AGTR01000008">
    <property type="protein sequence ID" value="EHJ06359.1"/>
    <property type="molecule type" value="Genomic_DNA"/>
</dbReference>
<dbReference type="AlphaFoldDB" id="G6YN84"/>
<evidence type="ECO:0000313" key="2">
    <source>
        <dbReference type="Proteomes" id="UP000003208"/>
    </source>
</evidence>
<gene>
    <name evidence="1" type="ORF">KYE_01436</name>
</gene>
<accession>G6YN84</accession>
<sequence>MIGPSLVLPEALIRIPGYIKKTVFSEIAQFFGGQLLLTHFQMWLLYFWKHGFQALLEGDSWET</sequence>
<name>G6YN84_9GAMM</name>
<evidence type="ECO:0000313" key="1">
    <source>
        <dbReference type="EMBL" id="EHJ06359.1"/>
    </source>
</evidence>
<organism evidence="1 2">
    <name type="scientific">Marinobacter manganoxydans MnI7-9</name>
    <dbReference type="NCBI Taxonomy" id="1094979"/>
    <lineage>
        <taxon>Bacteria</taxon>
        <taxon>Pseudomonadati</taxon>
        <taxon>Pseudomonadota</taxon>
        <taxon>Gammaproteobacteria</taxon>
        <taxon>Pseudomonadales</taxon>
        <taxon>Marinobacteraceae</taxon>
        <taxon>Marinobacter</taxon>
    </lineage>
</organism>
<protein>
    <submittedName>
        <fullName evidence="1">Uncharacterized protein</fullName>
    </submittedName>
</protein>
<dbReference type="Proteomes" id="UP000003208">
    <property type="component" value="Unassembled WGS sequence"/>
</dbReference>
<proteinExistence type="predicted"/>
<reference evidence="1 2" key="1">
    <citation type="journal article" date="2012" name="J. Bacteriol.">
        <title>Genome sequence of deep-sea manganese-oxidizing bacterium Marinobacter manganoxydans MnI7-9.</title>
        <authorList>
            <person name="Wang H."/>
            <person name="Li H."/>
            <person name="Shao Z."/>
            <person name="Liao S."/>
            <person name="Johnstone L."/>
            <person name="Rensing C."/>
            <person name="Wang G."/>
        </authorList>
    </citation>
    <scope>NUCLEOTIDE SEQUENCE [LARGE SCALE GENOMIC DNA]</scope>
    <source>
        <strain evidence="1 2">MnI7-9</strain>
    </source>
</reference>